<name>A0A1F6WV52_9BACT</name>
<keyword evidence="1" id="KW-0812">Transmembrane</keyword>
<evidence type="ECO:0000256" key="1">
    <source>
        <dbReference type="SAM" id="Phobius"/>
    </source>
</evidence>
<keyword evidence="1" id="KW-1133">Transmembrane helix</keyword>
<dbReference type="Pfam" id="PF18895">
    <property type="entry name" value="T4SS_pilin"/>
    <property type="match status" value="1"/>
</dbReference>
<keyword evidence="1" id="KW-0472">Membrane</keyword>
<evidence type="ECO:0000313" key="3">
    <source>
        <dbReference type="EMBL" id="OGI85748.1"/>
    </source>
</evidence>
<dbReference type="EMBL" id="MFUU01000019">
    <property type="protein sequence ID" value="OGI85748.1"/>
    <property type="molecule type" value="Genomic_DNA"/>
</dbReference>
<feature type="transmembrane region" description="Helical" evidence="1">
    <location>
        <begin position="89"/>
        <end position="107"/>
    </location>
</feature>
<dbReference type="Proteomes" id="UP000179352">
    <property type="component" value="Unassembled WGS sequence"/>
</dbReference>
<proteinExistence type="predicted"/>
<dbReference type="AlphaFoldDB" id="A0A1F6WV52"/>
<organism evidence="3 4">
    <name type="scientific">Candidatus Nomurabacteria bacterium RIFCSPLOWO2_01_FULL_39_17</name>
    <dbReference type="NCBI Taxonomy" id="1801770"/>
    <lineage>
        <taxon>Bacteria</taxon>
        <taxon>Candidatus Nomuraibacteriota</taxon>
    </lineage>
</organism>
<feature type="transmembrane region" description="Helical" evidence="1">
    <location>
        <begin position="54"/>
        <end position="77"/>
    </location>
</feature>
<gene>
    <name evidence="3" type="ORF">A3A01_00145</name>
</gene>
<keyword evidence="2" id="KW-0732">Signal</keyword>
<comment type="caution">
    <text evidence="3">The sequence shown here is derived from an EMBL/GenBank/DDBJ whole genome shotgun (WGS) entry which is preliminary data.</text>
</comment>
<dbReference type="InterPro" id="IPR043993">
    <property type="entry name" value="T4SS_pilin"/>
</dbReference>
<feature type="signal peptide" evidence="2">
    <location>
        <begin position="1"/>
        <end position="22"/>
    </location>
</feature>
<dbReference type="PROSITE" id="PS51257">
    <property type="entry name" value="PROKAR_LIPOPROTEIN"/>
    <property type="match status" value="1"/>
</dbReference>
<dbReference type="STRING" id="1801770.A3A01_00145"/>
<evidence type="ECO:0000313" key="4">
    <source>
        <dbReference type="Proteomes" id="UP000179352"/>
    </source>
</evidence>
<accession>A0A1F6WV52</accession>
<sequence length="130" mass="13621">MKKKLIMLSGSALSFVPFLALAQPLSGGSCDLPPAGGLTTIQGIICVFGDIFDLAIPVLVILGVLYFVWGVVSYVIASDEEAKKKGKDKMIYGLIGLLVITALWGLIKVLTTTFGLSTTATVTTPGIIGF</sequence>
<evidence type="ECO:0000256" key="2">
    <source>
        <dbReference type="SAM" id="SignalP"/>
    </source>
</evidence>
<feature type="chain" id="PRO_5009225759" evidence="2">
    <location>
        <begin position="23"/>
        <end position="130"/>
    </location>
</feature>
<protein>
    <submittedName>
        <fullName evidence="3">Uncharacterized protein</fullName>
    </submittedName>
</protein>
<reference evidence="3 4" key="1">
    <citation type="journal article" date="2016" name="Nat. Commun.">
        <title>Thousands of microbial genomes shed light on interconnected biogeochemical processes in an aquifer system.</title>
        <authorList>
            <person name="Anantharaman K."/>
            <person name="Brown C.T."/>
            <person name="Hug L.A."/>
            <person name="Sharon I."/>
            <person name="Castelle C.J."/>
            <person name="Probst A.J."/>
            <person name="Thomas B.C."/>
            <person name="Singh A."/>
            <person name="Wilkins M.J."/>
            <person name="Karaoz U."/>
            <person name="Brodie E.L."/>
            <person name="Williams K.H."/>
            <person name="Hubbard S.S."/>
            <person name="Banfield J.F."/>
        </authorList>
    </citation>
    <scope>NUCLEOTIDE SEQUENCE [LARGE SCALE GENOMIC DNA]</scope>
</reference>